<dbReference type="InterPro" id="IPR009057">
    <property type="entry name" value="Homeodomain-like_sf"/>
</dbReference>
<accession>A0A9D2H4L5</accession>
<dbReference type="EMBL" id="DXAM01000028">
    <property type="protein sequence ID" value="HJA03626.1"/>
    <property type="molecule type" value="Genomic_DNA"/>
</dbReference>
<dbReference type="PANTHER" id="PTHR43479:SF11">
    <property type="entry name" value="ACREF_ENVCD OPERON REPRESSOR-RELATED"/>
    <property type="match status" value="1"/>
</dbReference>
<dbReference type="PANTHER" id="PTHR43479">
    <property type="entry name" value="ACREF/ENVCD OPERON REPRESSOR-RELATED"/>
    <property type="match status" value="1"/>
</dbReference>
<organism evidence="4 5">
    <name type="scientific">Candidatus Microbacterium stercoravium</name>
    <dbReference type="NCBI Taxonomy" id="2838697"/>
    <lineage>
        <taxon>Bacteria</taxon>
        <taxon>Bacillati</taxon>
        <taxon>Actinomycetota</taxon>
        <taxon>Actinomycetes</taxon>
        <taxon>Micrococcales</taxon>
        <taxon>Microbacteriaceae</taxon>
        <taxon>Microbacterium</taxon>
    </lineage>
</organism>
<evidence type="ECO:0000313" key="5">
    <source>
        <dbReference type="Proteomes" id="UP000824220"/>
    </source>
</evidence>
<dbReference type="Proteomes" id="UP000824220">
    <property type="component" value="Unassembled WGS sequence"/>
</dbReference>
<feature type="DNA-binding region" description="H-T-H motif" evidence="2">
    <location>
        <begin position="38"/>
        <end position="57"/>
    </location>
</feature>
<dbReference type="AlphaFoldDB" id="A0A9D2H4L5"/>
<protein>
    <submittedName>
        <fullName evidence="4">TetR/AcrR family transcriptional regulator</fullName>
    </submittedName>
</protein>
<comment type="caution">
    <text evidence="4">The sequence shown here is derived from an EMBL/GenBank/DDBJ whole genome shotgun (WGS) entry which is preliminary data.</text>
</comment>
<evidence type="ECO:0000256" key="1">
    <source>
        <dbReference type="ARBA" id="ARBA00023125"/>
    </source>
</evidence>
<keyword evidence="1 2" id="KW-0238">DNA-binding</keyword>
<proteinExistence type="predicted"/>
<reference evidence="4" key="1">
    <citation type="journal article" date="2021" name="PeerJ">
        <title>Extensive microbial diversity within the chicken gut microbiome revealed by metagenomics and culture.</title>
        <authorList>
            <person name="Gilroy R."/>
            <person name="Ravi A."/>
            <person name="Getino M."/>
            <person name="Pursley I."/>
            <person name="Horton D.L."/>
            <person name="Alikhan N.F."/>
            <person name="Baker D."/>
            <person name="Gharbi K."/>
            <person name="Hall N."/>
            <person name="Watson M."/>
            <person name="Adriaenssens E.M."/>
            <person name="Foster-Nyarko E."/>
            <person name="Jarju S."/>
            <person name="Secka A."/>
            <person name="Antonio M."/>
            <person name="Oren A."/>
            <person name="Chaudhuri R.R."/>
            <person name="La Ragione R."/>
            <person name="Hildebrand F."/>
            <person name="Pallen M.J."/>
        </authorList>
    </citation>
    <scope>NUCLEOTIDE SEQUENCE</scope>
    <source>
        <strain evidence="4">ChiHjej8B7-3636</strain>
    </source>
</reference>
<dbReference type="Gene3D" id="1.10.357.10">
    <property type="entry name" value="Tetracycline Repressor, domain 2"/>
    <property type="match status" value="1"/>
</dbReference>
<sequence length="198" mass="21570">MSNAPTDVSDDPRALRSRRRLTDALLRMLGREELASIGVAELCREAGVHRTTFYGHYDSVGDLAAEVFASMIDEASAVTPPRGQSIERVSQAYLDAAVAILDAVSRDRLAIRTLLESDVSHAFRARMRSHFIHRADVAIGVMRDNGVDLPSDTDVGAAFIAGGMVSTIELWASGAHDDSQAFAGRMFANMPAWWPRPD</sequence>
<evidence type="ECO:0000313" key="4">
    <source>
        <dbReference type="EMBL" id="HJA03626.1"/>
    </source>
</evidence>
<dbReference type="SUPFAM" id="SSF46689">
    <property type="entry name" value="Homeodomain-like"/>
    <property type="match status" value="1"/>
</dbReference>
<name>A0A9D2H4L5_9MICO</name>
<gene>
    <name evidence="4" type="ORF">H9800_02050</name>
</gene>
<dbReference type="InterPro" id="IPR050624">
    <property type="entry name" value="HTH-type_Tx_Regulator"/>
</dbReference>
<dbReference type="InterPro" id="IPR001647">
    <property type="entry name" value="HTH_TetR"/>
</dbReference>
<feature type="domain" description="HTH tetR-type" evidence="3">
    <location>
        <begin position="15"/>
        <end position="75"/>
    </location>
</feature>
<evidence type="ECO:0000259" key="3">
    <source>
        <dbReference type="PROSITE" id="PS50977"/>
    </source>
</evidence>
<dbReference type="GO" id="GO:0003677">
    <property type="term" value="F:DNA binding"/>
    <property type="evidence" value="ECO:0007669"/>
    <property type="project" value="UniProtKB-UniRule"/>
</dbReference>
<reference evidence="4" key="2">
    <citation type="submission" date="2021-04" db="EMBL/GenBank/DDBJ databases">
        <authorList>
            <person name="Gilroy R."/>
        </authorList>
    </citation>
    <scope>NUCLEOTIDE SEQUENCE</scope>
    <source>
        <strain evidence="4">ChiHjej8B7-3636</strain>
    </source>
</reference>
<dbReference type="PROSITE" id="PS50977">
    <property type="entry name" value="HTH_TETR_2"/>
    <property type="match status" value="1"/>
</dbReference>
<evidence type="ECO:0000256" key="2">
    <source>
        <dbReference type="PROSITE-ProRule" id="PRU00335"/>
    </source>
</evidence>